<dbReference type="InterPro" id="IPR013783">
    <property type="entry name" value="Ig-like_fold"/>
</dbReference>
<name>A0A376LJD3_ECOLX</name>
<dbReference type="AlphaFoldDB" id="A0A376LJD3"/>
<sequence length="112" mass="11326">MNDRAGNLGQVTHTLTVDTVAPTVTIATVAGDDIINSVEQAAGQTISGTTTAEAGQIVTVSLTDNLDGDGGQRWRLVSVYPRTTIFSGLSNGSYTIGATVTDLAGNPGSATS</sequence>
<proteinExistence type="predicted"/>
<dbReference type="Proteomes" id="UP000254877">
    <property type="component" value="Unassembled WGS sequence"/>
</dbReference>
<accession>A0A376LJD3</accession>
<evidence type="ECO:0000313" key="2">
    <source>
        <dbReference type="Proteomes" id="UP000254877"/>
    </source>
</evidence>
<evidence type="ECO:0000313" key="1">
    <source>
        <dbReference type="EMBL" id="STF44359.1"/>
    </source>
</evidence>
<protein>
    <submittedName>
        <fullName evidence="1">RTX family exoprotein</fullName>
    </submittedName>
</protein>
<dbReference type="Gene3D" id="2.60.40.10">
    <property type="entry name" value="Immunoglobulins"/>
    <property type="match status" value="1"/>
</dbReference>
<gene>
    <name evidence="1" type="ORF">NCTC7928_05087</name>
</gene>
<reference evidence="1 2" key="1">
    <citation type="submission" date="2018-06" db="EMBL/GenBank/DDBJ databases">
        <authorList>
            <consortium name="Pathogen Informatics"/>
            <person name="Doyle S."/>
        </authorList>
    </citation>
    <scope>NUCLEOTIDE SEQUENCE [LARGE SCALE GENOMIC DNA]</scope>
    <source>
        <strain evidence="1 2">NCTC7928</strain>
    </source>
</reference>
<dbReference type="EMBL" id="UGAB01000002">
    <property type="protein sequence ID" value="STF44359.1"/>
    <property type="molecule type" value="Genomic_DNA"/>
</dbReference>
<organism evidence="1 2">
    <name type="scientific">Escherichia coli</name>
    <dbReference type="NCBI Taxonomy" id="562"/>
    <lineage>
        <taxon>Bacteria</taxon>
        <taxon>Pseudomonadati</taxon>
        <taxon>Pseudomonadota</taxon>
        <taxon>Gammaproteobacteria</taxon>
        <taxon>Enterobacterales</taxon>
        <taxon>Enterobacteriaceae</taxon>
        <taxon>Escherichia</taxon>
    </lineage>
</organism>
<dbReference type="NCBIfam" id="NF033510">
    <property type="entry name" value="Ca_tandemer"/>
    <property type="match status" value="1"/>
</dbReference>